<proteinExistence type="inferred from homology"/>
<dbReference type="Pfam" id="PF02417">
    <property type="entry name" value="Chromate_transp"/>
    <property type="match status" value="1"/>
</dbReference>
<feature type="transmembrane region" description="Helical" evidence="7">
    <location>
        <begin position="157"/>
        <end position="175"/>
    </location>
</feature>
<dbReference type="InterPro" id="IPR003370">
    <property type="entry name" value="Chromate_transpt"/>
</dbReference>
<dbReference type="GO" id="GO:0015109">
    <property type="term" value="F:chromate transmembrane transporter activity"/>
    <property type="evidence" value="ECO:0007669"/>
    <property type="project" value="InterPro"/>
</dbReference>
<dbReference type="GO" id="GO:0005886">
    <property type="term" value="C:plasma membrane"/>
    <property type="evidence" value="ECO:0007669"/>
    <property type="project" value="UniProtKB-SubCell"/>
</dbReference>
<feature type="transmembrane region" description="Helical" evidence="7">
    <location>
        <begin position="126"/>
        <end position="145"/>
    </location>
</feature>
<dbReference type="PANTHER" id="PTHR43663:SF1">
    <property type="entry name" value="CHROMATE TRANSPORTER"/>
    <property type="match status" value="1"/>
</dbReference>
<reference evidence="8 9" key="1">
    <citation type="submission" date="2016-08" db="EMBL/GenBank/DDBJ databases">
        <title>Genome sequencing of Paenibacillus sp. TI45-13ar, isolated from Korean traditional nuruk.</title>
        <authorList>
            <person name="Kim S.-J."/>
        </authorList>
    </citation>
    <scope>NUCLEOTIDE SEQUENCE [LARGE SCALE GENOMIC DNA]</scope>
    <source>
        <strain evidence="8 9">TI45-13ar</strain>
    </source>
</reference>
<comment type="caution">
    <text evidence="8">The sequence shown here is derived from an EMBL/GenBank/DDBJ whole genome shotgun (WGS) entry which is preliminary data.</text>
</comment>
<keyword evidence="4 7" id="KW-0812">Transmembrane</keyword>
<keyword evidence="6 7" id="KW-0472">Membrane</keyword>
<name>A0A1E3KYC5_9BACL</name>
<evidence type="ECO:0000256" key="6">
    <source>
        <dbReference type="ARBA" id="ARBA00023136"/>
    </source>
</evidence>
<dbReference type="Proteomes" id="UP000094578">
    <property type="component" value="Unassembled WGS sequence"/>
</dbReference>
<dbReference type="AlphaFoldDB" id="A0A1E3KYC5"/>
<gene>
    <name evidence="8" type="ORF">PTI45_04243</name>
</gene>
<evidence type="ECO:0000313" key="9">
    <source>
        <dbReference type="Proteomes" id="UP000094578"/>
    </source>
</evidence>
<dbReference type="PATRIC" id="fig|1886670.3.peg.4273"/>
<evidence type="ECO:0000256" key="1">
    <source>
        <dbReference type="ARBA" id="ARBA00004651"/>
    </source>
</evidence>
<sequence>MSKPSTTPSKSTPTTPVYHKATYSELSWAMVRTGILGYGGGPSVMPLFRYEAVTRYRWLSDDEFGEILALGNALPGPIATKMAAYLGYRGKGVLGAILAVIAHILPSCLAMIVLLSAVSYLSQSKIIQGMIAAVVPVIAVMLGVMAYEFGEKAVKGLGIKVGIGLFIVAFILLQLVNVHAAIVIALFLAYGAVHFKFVQWLKDRRNPPNPPVKPTEGGGA</sequence>
<dbReference type="InterPro" id="IPR052518">
    <property type="entry name" value="CHR_Transporter"/>
</dbReference>
<evidence type="ECO:0000256" key="2">
    <source>
        <dbReference type="ARBA" id="ARBA00005262"/>
    </source>
</evidence>
<evidence type="ECO:0000256" key="4">
    <source>
        <dbReference type="ARBA" id="ARBA00022692"/>
    </source>
</evidence>
<dbReference type="EMBL" id="MDER01000086">
    <property type="protein sequence ID" value="ODP26403.1"/>
    <property type="molecule type" value="Genomic_DNA"/>
</dbReference>
<feature type="transmembrane region" description="Helical" evidence="7">
    <location>
        <begin position="92"/>
        <end position="120"/>
    </location>
</feature>
<feature type="transmembrane region" description="Helical" evidence="7">
    <location>
        <begin position="181"/>
        <end position="198"/>
    </location>
</feature>
<keyword evidence="5 7" id="KW-1133">Transmembrane helix</keyword>
<evidence type="ECO:0000313" key="8">
    <source>
        <dbReference type="EMBL" id="ODP26403.1"/>
    </source>
</evidence>
<evidence type="ECO:0000256" key="3">
    <source>
        <dbReference type="ARBA" id="ARBA00022475"/>
    </source>
</evidence>
<keyword evidence="9" id="KW-1185">Reference proteome</keyword>
<keyword evidence="3" id="KW-1003">Cell membrane</keyword>
<evidence type="ECO:0000256" key="5">
    <source>
        <dbReference type="ARBA" id="ARBA00022989"/>
    </source>
</evidence>
<dbReference type="STRING" id="1886670.PTI45_04243"/>
<dbReference type="PANTHER" id="PTHR43663">
    <property type="entry name" value="CHROMATE TRANSPORT PROTEIN-RELATED"/>
    <property type="match status" value="1"/>
</dbReference>
<dbReference type="RefSeq" id="WP_083243663.1">
    <property type="nucleotide sequence ID" value="NZ_MDER01000086.1"/>
</dbReference>
<comment type="subcellular location">
    <subcellularLocation>
        <location evidence="1">Cell membrane</location>
        <topology evidence="1">Multi-pass membrane protein</topology>
    </subcellularLocation>
</comment>
<accession>A0A1E3KYC5</accession>
<comment type="similarity">
    <text evidence="2">Belongs to the chromate ion transporter (CHR) (TC 2.A.51) family.</text>
</comment>
<evidence type="ECO:0000256" key="7">
    <source>
        <dbReference type="SAM" id="Phobius"/>
    </source>
</evidence>
<organism evidence="8 9">
    <name type="scientific">Paenibacillus nuruki</name>
    <dbReference type="NCBI Taxonomy" id="1886670"/>
    <lineage>
        <taxon>Bacteria</taxon>
        <taxon>Bacillati</taxon>
        <taxon>Bacillota</taxon>
        <taxon>Bacilli</taxon>
        <taxon>Bacillales</taxon>
        <taxon>Paenibacillaceae</taxon>
        <taxon>Paenibacillus</taxon>
    </lineage>
</organism>
<protein>
    <submittedName>
        <fullName evidence="8">Putative transporter YwrB</fullName>
    </submittedName>
</protein>